<evidence type="ECO:0000256" key="12">
    <source>
        <dbReference type="ARBA" id="ARBA00022840"/>
    </source>
</evidence>
<keyword evidence="8" id="KW-0732">Signal</keyword>
<dbReference type="Pfam" id="PF13855">
    <property type="entry name" value="LRR_8"/>
    <property type="match status" value="1"/>
</dbReference>
<protein>
    <recommendedName>
        <fullName evidence="2">non-specific serine/threonine protein kinase</fullName>
        <ecNumber evidence="2">2.7.11.1</ecNumber>
    </recommendedName>
</protein>
<evidence type="ECO:0000256" key="17">
    <source>
        <dbReference type="ARBA" id="ARBA00047899"/>
    </source>
</evidence>
<dbReference type="InterPro" id="IPR032675">
    <property type="entry name" value="LRR_dom_sf"/>
</dbReference>
<dbReference type="SUPFAM" id="SSF56112">
    <property type="entry name" value="Protein kinase-like (PK-like)"/>
    <property type="match status" value="1"/>
</dbReference>
<dbReference type="Pfam" id="PF00560">
    <property type="entry name" value="LRR_1"/>
    <property type="match status" value="3"/>
</dbReference>
<evidence type="ECO:0000256" key="19">
    <source>
        <dbReference type="SAM" id="MobiDB-lite"/>
    </source>
</evidence>
<dbReference type="Pfam" id="PF07727">
    <property type="entry name" value="RVT_2"/>
    <property type="match status" value="1"/>
</dbReference>
<dbReference type="InterPro" id="IPR001611">
    <property type="entry name" value="Leu-rich_rpt"/>
</dbReference>
<keyword evidence="6" id="KW-0808">Transferase</keyword>
<evidence type="ECO:0000256" key="14">
    <source>
        <dbReference type="ARBA" id="ARBA00023136"/>
    </source>
</evidence>
<keyword evidence="15 22" id="KW-0675">Receptor</keyword>
<dbReference type="InterPro" id="IPR029472">
    <property type="entry name" value="Copia-like_N"/>
</dbReference>
<dbReference type="FunFam" id="2.60.120.430:FF:000004">
    <property type="entry name" value="Putative leucine-rich repeat receptor-like serine/threonine-protein kinase"/>
    <property type="match status" value="1"/>
</dbReference>
<proteinExistence type="evidence at transcript level"/>
<dbReference type="InterPro" id="IPR021720">
    <property type="entry name" value="Malectin_dom"/>
</dbReference>
<dbReference type="FunFam" id="1.10.510.10:FF:000044">
    <property type="entry name" value="Putative LRR receptor-like serine/threonine-protein kinase"/>
    <property type="match status" value="1"/>
</dbReference>
<keyword evidence="7 20" id="KW-0812">Transmembrane</keyword>
<evidence type="ECO:0000256" key="3">
    <source>
        <dbReference type="ARBA" id="ARBA00022527"/>
    </source>
</evidence>
<evidence type="ECO:0000256" key="2">
    <source>
        <dbReference type="ARBA" id="ARBA00012513"/>
    </source>
</evidence>
<comment type="subcellular location">
    <subcellularLocation>
        <location evidence="1">Membrane</location>
        <topology evidence="1">Single-pass type I membrane protein</topology>
    </subcellularLocation>
</comment>
<dbReference type="Gene3D" id="3.30.200.20">
    <property type="entry name" value="Phosphorylase Kinase, domain 1"/>
    <property type="match status" value="1"/>
</dbReference>
<dbReference type="Gene3D" id="3.80.10.10">
    <property type="entry name" value="Ribonuclease Inhibitor"/>
    <property type="match status" value="1"/>
</dbReference>
<dbReference type="SUPFAM" id="SSF52058">
    <property type="entry name" value="L domain-like"/>
    <property type="match status" value="1"/>
</dbReference>
<dbReference type="EMBL" id="EU888333">
    <property type="protein sequence ID" value="ACJ37422.1"/>
    <property type="molecule type" value="mRNA"/>
</dbReference>
<dbReference type="GO" id="GO:0004674">
    <property type="term" value="F:protein serine/threonine kinase activity"/>
    <property type="evidence" value="ECO:0007669"/>
    <property type="project" value="UniProtKB-KW"/>
</dbReference>
<dbReference type="Pfam" id="PF07714">
    <property type="entry name" value="PK_Tyr_Ser-Thr"/>
    <property type="match status" value="1"/>
</dbReference>
<keyword evidence="3" id="KW-0723">Serine/threonine-protein kinase</keyword>
<accession>C6FF81</accession>
<evidence type="ECO:0000256" key="1">
    <source>
        <dbReference type="ARBA" id="ARBA00004479"/>
    </source>
</evidence>
<sequence>MVAIDDSNPFILHSSDNPGIALVSHPLTSENYNSWKKAMRIALHGKNKYGFVDGSIPEPALGHSTHALWHRNNSIVSSWLLNSLSKEIQSKLHSLWESLSELKPSHSCTCGGIKPWCNFEQMENVMQFLMGLDESFSTIRGQILSIDPFPSITKVFALVVQEEKQKEVGASTSTSEVSHAFALKTSSVACNHPENCFKGSSKNRPLCAHCGMLGHTQDRCFKLHGYPPNYKRTGFSSKAKKHSSSSEPPHKVAQQGDCVTTTAFLINRTPSPLLQQCLPYNILFKKEPDYHALRSFGCLELASTLPSSRNKFYPRAVPAIFVSYPQVAKLTTVRVLLCVVVARNWCLLQLDVNNAFLNGDLFEEVYMELPKGYKSTNPSFIRWFFSDPDKPPDHDAVCDAFKQHTSCDSCLDVCNQKDSVADRFRSFYRFLPFWVKLLQAISDKVENLNWKVTQRSCNVKGDRGFDNRKISRDQAQIIRNVTCDCTSNNFTTCHVTSISLKGLNISGPIPDELGNLNRLEILSLLGNRLTGSIPSEIGDMASLQELNLEDNQLEGPLPPSLGKMSSLLRLDLQGTSMEGPIPSVISDLTNLTELELRNCLITGPIPRYIGEIESLKTIDLSSNMLTGTIPDTFQDLGKLNYLFLTNNSLSGRIPDWILSIKQNIDLSLNNFTETSASNCQMLDVISCLKMGQPCSGKPQFHSLFINCGGPETKIEGNEYEADLNLRGISNYFSSNGGKWAYSSTGVFLGNDKADYVATNQFYLNISGPDYFKTARMAPLYLNYYGLCMLNGNYKVKLHFAEIAFSDDQSYSSLGKRVFDVSIQGFKYLKDFNIAKEAGGVGKGITREFNVNVTDNTLEIHLSWAGKGTNAIPIRGVYGPLISAITVTSNFKVYGHGFSTGTIVGIVVGACVIVILILFALWKMGFLCRKDQTDQELLGLKTGYFSLRQIKAATNNFDPANKIGEGGFGPVYKGVLSDGAVIAVKQLSSKSKQGNREFINEIGMISALQHPNLVKLYGCCIEGNQLLLVYEYMENNSLARALFGKENERMQLDWPRRMKICVGIAKGLAYLHEESRLKIVHRDIKATNVLLDKHLHAKISDFGLAKLDEEENTHISTRIAGTIGYMAPEYAMRGYLTDKADVYSFGVVALEIVSGKSNTNYRPKEEFVYLLDWAYVLQEQGNLLELVDPSLGSKYSSEEAMRMLQLALLCTNPSPTLRPSMSSVVSMLEGKTPIQAPIIKRSDSVEDFVASQHFGSNARLIPLDEVKLLQAISDKVTIDWLFLNVRFRSYEHGKTDEGPYTKIHTNFSMKLNFSCKGNIFPN</sequence>
<dbReference type="InterPro" id="IPR008271">
    <property type="entry name" value="Ser/Thr_kinase_AS"/>
</dbReference>
<dbReference type="FunFam" id="3.80.10.10:FF:000041">
    <property type="entry name" value="LRR receptor-like serine/threonine-protein kinase ERECTA"/>
    <property type="match status" value="2"/>
</dbReference>
<evidence type="ECO:0000256" key="13">
    <source>
        <dbReference type="ARBA" id="ARBA00022989"/>
    </source>
</evidence>
<dbReference type="PANTHER" id="PTHR48006:SF60">
    <property type="entry name" value="PROTEIN KINASE DOMAIN-CONTAINING PROTEIN"/>
    <property type="match status" value="1"/>
</dbReference>
<dbReference type="PROSITE" id="PS50011">
    <property type="entry name" value="PROTEIN_KINASE_DOM"/>
    <property type="match status" value="1"/>
</dbReference>
<organism evidence="22">
    <name type="scientific">Glycine max</name>
    <name type="common">Soybean</name>
    <name type="synonym">Glycine hispida</name>
    <dbReference type="NCBI Taxonomy" id="3847"/>
    <lineage>
        <taxon>Eukaryota</taxon>
        <taxon>Viridiplantae</taxon>
        <taxon>Streptophyta</taxon>
        <taxon>Embryophyta</taxon>
        <taxon>Tracheophyta</taxon>
        <taxon>Spermatophyta</taxon>
        <taxon>Magnoliopsida</taxon>
        <taxon>eudicotyledons</taxon>
        <taxon>Gunneridae</taxon>
        <taxon>Pentapetalae</taxon>
        <taxon>rosids</taxon>
        <taxon>fabids</taxon>
        <taxon>Fabales</taxon>
        <taxon>Fabaceae</taxon>
        <taxon>Papilionoideae</taxon>
        <taxon>50 kb inversion clade</taxon>
        <taxon>NPAAA clade</taxon>
        <taxon>indigoferoid/millettioid clade</taxon>
        <taxon>Phaseoleae</taxon>
        <taxon>Glycine</taxon>
        <taxon>Glycine subgen. Soja</taxon>
    </lineage>
</organism>
<dbReference type="SMART" id="SM00220">
    <property type="entry name" value="S_TKc"/>
    <property type="match status" value="1"/>
</dbReference>
<evidence type="ECO:0000256" key="6">
    <source>
        <dbReference type="ARBA" id="ARBA00022679"/>
    </source>
</evidence>
<evidence type="ECO:0000256" key="4">
    <source>
        <dbReference type="ARBA" id="ARBA00022553"/>
    </source>
</evidence>
<evidence type="ECO:0000256" key="15">
    <source>
        <dbReference type="ARBA" id="ARBA00023170"/>
    </source>
</evidence>
<dbReference type="GO" id="GO:0016020">
    <property type="term" value="C:membrane"/>
    <property type="evidence" value="ECO:0007669"/>
    <property type="project" value="UniProtKB-SubCell"/>
</dbReference>
<keyword evidence="12" id="KW-0067">ATP-binding</keyword>
<dbReference type="FunFam" id="3.30.200.20:FF:000217">
    <property type="entry name" value="probable LRR receptor-like serine/threonine-protein kinase At1g53430"/>
    <property type="match status" value="1"/>
</dbReference>
<evidence type="ECO:0000256" key="10">
    <source>
        <dbReference type="ARBA" id="ARBA00022741"/>
    </source>
</evidence>
<evidence type="ECO:0000256" key="20">
    <source>
        <dbReference type="SAM" id="Phobius"/>
    </source>
</evidence>
<name>C6FF81_SOYBN</name>
<keyword evidence="9" id="KW-0677">Repeat</keyword>
<dbReference type="Gene3D" id="1.10.510.10">
    <property type="entry name" value="Transferase(Phosphotransferase) domain 1"/>
    <property type="match status" value="1"/>
</dbReference>
<keyword evidence="5" id="KW-0433">Leucine-rich repeat</keyword>
<evidence type="ECO:0000256" key="18">
    <source>
        <dbReference type="ARBA" id="ARBA00048679"/>
    </source>
</evidence>
<dbReference type="EC" id="2.7.11.1" evidence="2"/>
<evidence type="ECO:0000256" key="5">
    <source>
        <dbReference type="ARBA" id="ARBA00022614"/>
    </source>
</evidence>
<dbReference type="InterPro" id="IPR000719">
    <property type="entry name" value="Prot_kinase_dom"/>
</dbReference>
<keyword evidence="13 20" id="KW-1133">Transmembrane helix</keyword>
<evidence type="ECO:0000256" key="8">
    <source>
        <dbReference type="ARBA" id="ARBA00022729"/>
    </source>
</evidence>
<dbReference type="InterPro" id="IPR013103">
    <property type="entry name" value="RVT_2"/>
</dbReference>
<dbReference type="ExpressionAtlas" id="C6FF81">
    <property type="expression patterns" value="baseline and differential"/>
</dbReference>
<evidence type="ECO:0000256" key="9">
    <source>
        <dbReference type="ARBA" id="ARBA00022737"/>
    </source>
</evidence>
<dbReference type="CDD" id="cd14066">
    <property type="entry name" value="STKc_IRAK"/>
    <property type="match status" value="1"/>
</dbReference>
<dbReference type="PANTHER" id="PTHR48006">
    <property type="entry name" value="LEUCINE-RICH REPEAT-CONTAINING PROTEIN DDB_G0281931-RELATED"/>
    <property type="match status" value="1"/>
</dbReference>
<dbReference type="InterPro" id="IPR011009">
    <property type="entry name" value="Kinase-like_dom_sf"/>
</dbReference>
<keyword evidence="11 22" id="KW-0418">Kinase</keyword>
<dbReference type="Pfam" id="PF11721">
    <property type="entry name" value="Malectin"/>
    <property type="match status" value="1"/>
</dbReference>
<feature type="domain" description="Protein kinase" evidence="21">
    <location>
        <begin position="956"/>
        <end position="1238"/>
    </location>
</feature>
<dbReference type="Gene3D" id="2.60.120.430">
    <property type="entry name" value="Galactose-binding lectin"/>
    <property type="match status" value="1"/>
</dbReference>
<dbReference type="InterPro" id="IPR001245">
    <property type="entry name" value="Ser-Thr/Tyr_kinase_cat_dom"/>
</dbReference>
<keyword evidence="4" id="KW-0597">Phosphoprotein</keyword>
<dbReference type="InterPro" id="IPR051824">
    <property type="entry name" value="LRR_Rcpt-Like_S/T_Kinase"/>
</dbReference>
<keyword evidence="14 20" id="KW-0472">Membrane</keyword>
<reference evidence="22" key="1">
    <citation type="submission" date="2008-07" db="EMBL/GenBank/DDBJ databases">
        <title>Isolation of a candidate disease-resistance gene from soybean.</title>
        <authorList>
            <person name="Li W."/>
            <person name="Han Y."/>
            <person name="Chang W."/>
        </authorList>
    </citation>
    <scope>NUCLEOTIDE SEQUENCE</scope>
</reference>
<evidence type="ECO:0000256" key="16">
    <source>
        <dbReference type="ARBA" id="ARBA00023180"/>
    </source>
</evidence>
<keyword evidence="10" id="KW-0547">Nucleotide-binding</keyword>
<dbReference type="Pfam" id="PF14244">
    <property type="entry name" value="Retrotran_gag_3"/>
    <property type="match status" value="1"/>
</dbReference>
<dbReference type="PROSITE" id="PS00108">
    <property type="entry name" value="PROTEIN_KINASE_ST"/>
    <property type="match status" value="1"/>
</dbReference>
<comment type="catalytic activity">
    <reaction evidence="17">
        <text>L-threonyl-[protein] + ATP = O-phospho-L-threonyl-[protein] + ADP + H(+)</text>
        <dbReference type="Rhea" id="RHEA:46608"/>
        <dbReference type="Rhea" id="RHEA-COMP:11060"/>
        <dbReference type="Rhea" id="RHEA-COMP:11605"/>
        <dbReference type="ChEBI" id="CHEBI:15378"/>
        <dbReference type="ChEBI" id="CHEBI:30013"/>
        <dbReference type="ChEBI" id="CHEBI:30616"/>
        <dbReference type="ChEBI" id="CHEBI:61977"/>
        <dbReference type="ChEBI" id="CHEBI:456216"/>
        <dbReference type="EC" id="2.7.11.1"/>
    </reaction>
</comment>
<feature type="region of interest" description="Disordered" evidence="19">
    <location>
        <begin position="234"/>
        <end position="253"/>
    </location>
</feature>
<evidence type="ECO:0000259" key="21">
    <source>
        <dbReference type="PROSITE" id="PS50011"/>
    </source>
</evidence>
<evidence type="ECO:0000256" key="7">
    <source>
        <dbReference type="ARBA" id="ARBA00022692"/>
    </source>
</evidence>
<dbReference type="GO" id="GO:0005524">
    <property type="term" value="F:ATP binding"/>
    <property type="evidence" value="ECO:0007669"/>
    <property type="project" value="UniProtKB-KW"/>
</dbReference>
<evidence type="ECO:0000256" key="11">
    <source>
        <dbReference type="ARBA" id="ARBA00022777"/>
    </source>
</evidence>
<feature type="transmembrane region" description="Helical" evidence="20">
    <location>
        <begin position="897"/>
        <end position="921"/>
    </location>
</feature>
<keyword evidence="16" id="KW-0325">Glycoprotein</keyword>
<comment type="catalytic activity">
    <reaction evidence="18">
        <text>L-seryl-[protein] + ATP = O-phospho-L-seryl-[protein] + ADP + H(+)</text>
        <dbReference type="Rhea" id="RHEA:17989"/>
        <dbReference type="Rhea" id="RHEA-COMP:9863"/>
        <dbReference type="Rhea" id="RHEA-COMP:11604"/>
        <dbReference type="ChEBI" id="CHEBI:15378"/>
        <dbReference type="ChEBI" id="CHEBI:29999"/>
        <dbReference type="ChEBI" id="CHEBI:30616"/>
        <dbReference type="ChEBI" id="CHEBI:83421"/>
        <dbReference type="ChEBI" id="CHEBI:456216"/>
        <dbReference type="EC" id="2.7.11.1"/>
    </reaction>
</comment>
<evidence type="ECO:0000313" key="22">
    <source>
        <dbReference type="EMBL" id="ACJ37422.1"/>
    </source>
</evidence>